<keyword evidence="3" id="KW-1185">Reference proteome</keyword>
<accession>A0A8S0VLC0</accession>
<feature type="compositionally biased region" description="Basic and acidic residues" evidence="1">
    <location>
        <begin position="78"/>
        <end position="87"/>
    </location>
</feature>
<evidence type="ECO:0000313" key="2">
    <source>
        <dbReference type="EMBL" id="CAA3032969.1"/>
    </source>
</evidence>
<comment type="caution">
    <text evidence="2">The sequence shown here is derived from an EMBL/GenBank/DDBJ whole genome shotgun (WGS) entry which is preliminary data.</text>
</comment>
<dbReference type="Gramene" id="OE9A033284T1">
    <property type="protein sequence ID" value="OE9A033284C1"/>
    <property type="gene ID" value="OE9A033284"/>
</dbReference>
<evidence type="ECO:0000313" key="3">
    <source>
        <dbReference type="Proteomes" id="UP000594638"/>
    </source>
</evidence>
<protein>
    <submittedName>
        <fullName evidence="2">Uncharacterized protein</fullName>
    </submittedName>
</protein>
<proteinExistence type="predicted"/>
<reference evidence="2 3" key="1">
    <citation type="submission" date="2019-12" db="EMBL/GenBank/DDBJ databases">
        <authorList>
            <person name="Alioto T."/>
            <person name="Alioto T."/>
            <person name="Gomez Garrido J."/>
        </authorList>
    </citation>
    <scope>NUCLEOTIDE SEQUENCE [LARGE SCALE GENOMIC DNA]</scope>
</reference>
<sequence>MEIDRQEGDSMCITEEHIEPWPDEQDMPLPTGTESLQGTWVIYEHIDIAHIQPCPDNHPVLVSTRIKEVQAKWSHHPSHGDRDEEQNKLPSGIEHLQ</sequence>
<dbReference type="EMBL" id="CACTIH010009761">
    <property type="protein sequence ID" value="CAA3032969.1"/>
    <property type="molecule type" value="Genomic_DNA"/>
</dbReference>
<organism evidence="2 3">
    <name type="scientific">Olea europaea subsp. europaea</name>
    <dbReference type="NCBI Taxonomy" id="158383"/>
    <lineage>
        <taxon>Eukaryota</taxon>
        <taxon>Viridiplantae</taxon>
        <taxon>Streptophyta</taxon>
        <taxon>Embryophyta</taxon>
        <taxon>Tracheophyta</taxon>
        <taxon>Spermatophyta</taxon>
        <taxon>Magnoliopsida</taxon>
        <taxon>eudicotyledons</taxon>
        <taxon>Gunneridae</taxon>
        <taxon>Pentapetalae</taxon>
        <taxon>asterids</taxon>
        <taxon>lamiids</taxon>
        <taxon>Lamiales</taxon>
        <taxon>Oleaceae</taxon>
        <taxon>Oleeae</taxon>
        <taxon>Olea</taxon>
    </lineage>
</organism>
<feature type="region of interest" description="Disordered" evidence="1">
    <location>
        <begin position="70"/>
        <end position="97"/>
    </location>
</feature>
<gene>
    <name evidence="2" type="ORF">OLEA9_A033284</name>
</gene>
<evidence type="ECO:0000256" key="1">
    <source>
        <dbReference type="SAM" id="MobiDB-lite"/>
    </source>
</evidence>
<dbReference type="Proteomes" id="UP000594638">
    <property type="component" value="Unassembled WGS sequence"/>
</dbReference>
<feature type="non-terminal residue" evidence="2">
    <location>
        <position position="97"/>
    </location>
</feature>
<name>A0A8S0VLC0_OLEEU</name>
<dbReference type="AlphaFoldDB" id="A0A8S0VLC0"/>